<organism evidence="5 7">
    <name type="scientific">Aphanomyces astaci</name>
    <name type="common">Crayfish plague agent</name>
    <dbReference type="NCBI Taxonomy" id="112090"/>
    <lineage>
        <taxon>Eukaryota</taxon>
        <taxon>Sar</taxon>
        <taxon>Stramenopiles</taxon>
        <taxon>Oomycota</taxon>
        <taxon>Saprolegniomycetes</taxon>
        <taxon>Saprolegniales</taxon>
        <taxon>Verrucalvaceae</taxon>
        <taxon>Aphanomyces</taxon>
    </lineage>
</organism>
<dbReference type="EMBL" id="QUTB01004541">
    <property type="protein sequence ID" value="RHY61333.1"/>
    <property type="molecule type" value="Genomic_DNA"/>
</dbReference>
<gene>
    <name evidence="3" type="ORF">DYB25_001222</name>
    <name evidence="4" type="ORF">DYB30_005363</name>
    <name evidence="6" type="ORF">DYB34_003282</name>
    <name evidence="5" type="ORF">DYB38_001516</name>
</gene>
<dbReference type="EMBL" id="QUTA01003119">
    <property type="protein sequence ID" value="RHY24850.1"/>
    <property type="molecule type" value="Genomic_DNA"/>
</dbReference>
<dbReference type="Proteomes" id="UP000265716">
    <property type="component" value="Unassembled WGS sequence"/>
</dbReference>
<dbReference type="InterPro" id="IPR043160">
    <property type="entry name" value="Dynein_C_barrel"/>
</dbReference>
<feature type="domain" description="Dynein heavy chain C-terminal" evidence="2">
    <location>
        <begin position="104"/>
        <end position="424"/>
    </location>
</feature>
<evidence type="ECO:0008006" key="11">
    <source>
        <dbReference type="Google" id="ProtNLM"/>
    </source>
</evidence>
<evidence type="ECO:0000259" key="1">
    <source>
        <dbReference type="Pfam" id="PF18198"/>
    </source>
</evidence>
<dbReference type="Pfam" id="PF18198">
    <property type="entry name" value="AAA_lid_11"/>
    <property type="match status" value="1"/>
</dbReference>
<proteinExistence type="predicted"/>
<reference evidence="7 8" key="1">
    <citation type="submission" date="2018-08" db="EMBL/GenBank/DDBJ databases">
        <title>Aphanomyces genome sequencing and annotation.</title>
        <authorList>
            <person name="Minardi D."/>
            <person name="Oidtmann B."/>
            <person name="Van Der Giezen M."/>
            <person name="Studholme D.J."/>
        </authorList>
    </citation>
    <scope>NUCLEOTIDE SEQUENCE [LARGE SCALE GENOMIC DNA]</scope>
    <source>
        <strain evidence="4 9">D2</strain>
        <strain evidence="5 7">SA</strain>
        <strain evidence="6 10">Si</strain>
        <strain evidence="3 8">Yx</strain>
    </source>
</reference>
<dbReference type="Pfam" id="PF18199">
    <property type="entry name" value="Dynein_C"/>
    <property type="match status" value="1"/>
</dbReference>
<name>A0A397D8Z3_APHAT</name>
<dbReference type="InterPro" id="IPR042219">
    <property type="entry name" value="AAA_lid_11_sf"/>
</dbReference>
<dbReference type="InterPro" id="IPR026983">
    <property type="entry name" value="DHC"/>
</dbReference>
<dbReference type="Proteomes" id="UP000266643">
    <property type="component" value="Unassembled WGS sequence"/>
</dbReference>
<dbReference type="Gene3D" id="1.10.8.720">
    <property type="entry name" value="Region D6 of dynein motor"/>
    <property type="match status" value="1"/>
</dbReference>
<evidence type="ECO:0000313" key="6">
    <source>
        <dbReference type="EMBL" id="RHY61333.1"/>
    </source>
</evidence>
<dbReference type="PANTHER" id="PTHR46961:SF5">
    <property type="entry name" value="DYNEIN AXONEMAL HEAVY CHAIN 1"/>
    <property type="match status" value="1"/>
</dbReference>
<evidence type="ECO:0000313" key="10">
    <source>
        <dbReference type="Proteomes" id="UP000283543"/>
    </source>
</evidence>
<protein>
    <recommendedName>
        <fullName evidence="11">Dynein heavy chain C-terminal domain-containing protein</fullName>
    </recommendedName>
</protein>
<dbReference type="GO" id="GO:0030286">
    <property type="term" value="C:dynein complex"/>
    <property type="evidence" value="ECO:0007669"/>
    <property type="project" value="InterPro"/>
</dbReference>
<dbReference type="Gene3D" id="3.10.490.20">
    <property type="match status" value="1"/>
</dbReference>
<dbReference type="Proteomes" id="UP000266239">
    <property type="component" value="Unassembled WGS sequence"/>
</dbReference>
<dbReference type="EMBL" id="QUTC01004992">
    <property type="protein sequence ID" value="RHY60988.1"/>
    <property type="molecule type" value="Genomic_DNA"/>
</dbReference>
<dbReference type="Proteomes" id="UP000283543">
    <property type="component" value="Unassembled WGS sequence"/>
</dbReference>
<evidence type="ECO:0000259" key="2">
    <source>
        <dbReference type="Pfam" id="PF18199"/>
    </source>
</evidence>
<evidence type="ECO:0000313" key="3">
    <source>
        <dbReference type="EMBL" id="RHY24850.1"/>
    </source>
</evidence>
<evidence type="ECO:0000313" key="9">
    <source>
        <dbReference type="Proteomes" id="UP000266643"/>
    </source>
</evidence>
<dbReference type="EMBL" id="QUTD01007748">
    <property type="protein sequence ID" value="RHY48917.1"/>
    <property type="molecule type" value="Genomic_DNA"/>
</dbReference>
<evidence type="ECO:0000313" key="4">
    <source>
        <dbReference type="EMBL" id="RHY48917.1"/>
    </source>
</evidence>
<dbReference type="Gene3D" id="1.20.1270.280">
    <property type="match status" value="1"/>
</dbReference>
<dbReference type="GO" id="GO:0045505">
    <property type="term" value="F:dynein intermediate chain binding"/>
    <property type="evidence" value="ECO:0007669"/>
    <property type="project" value="InterPro"/>
</dbReference>
<evidence type="ECO:0000313" key="8">
    <source>
        <dbReference type="Proteomes" id="UP000266239"/>
    </source>
</evidence>
<accession>A0A397D8Z3</accession>
<dbReference type="GO" id="GO:0051959">
    <property type="term" value="F:dynein light intermediate chain binding"/>
    <property type="evidence" value="ECO:0007669"/>
    <property type="project" value="InterPro"/>
</dbReference>
<dbReference type="PANTHER" id="PTHR46961">
    <property type="entry name" value="DYNEIN HEAVY CHAIN 1, AXONEMAL-LIKE PROTEIN"/>
    <property type="match status" value="1"/>
</dbReference>
<evidence type="ECO:0000313" key="5">
    <source>
        <dbReference type="EMBL" id="RHY60988.1"/>
    </source>
</evidence>
<dbReference type="GO" id="GO:0007018">
    <property type="term" value="P:microtubule-based movement"/>
    <property type="evidence" value="ECO:0007669"/>
    <property type="project" value="InterPro"/>
</dbReference>
<feature type="domain" description="Dynein heavy chain AAA lid" evidence="1">
    <location>
        <begin position="1"/>
        <end position="97"/>
    </location>
</feature>
<dbReference type="FunFam" id="3.10.490.20:FF:000008">
    <property type="entry name" value="dynein heavy chain 2, axonemal"/>
    <property type="match status" value="1"/>
</dbReference>
<evidence type="ECO:0000313" key="7">
    <source>
        <dbReference type="Proteomes" id="UP000265716"/>
    </source>
</evidence>
<comment type="caution">
    <text evidence="5">The sequence shown here is derived from an EMBL/GenBank/DDBJ whole genome shotgun (WGS) entry which is preliminary data.</text>
</comment>
<dbReference type="FunFam" id="1.20.1270.280:FF:000001">
    <property type="entry name" value="dynein heavy chain 7, axonemal"/>
    <property type="match status" value="1"/>
</dbReference>
<dbReference type="InterPro" id="IPR041228">
    <property type="entry name" value="Dynein_C"/>
</dbReference>
<dbReference type="AlphaFoldDB" id="A0A397D8Z3"/>
<dbReference type="InterPro" id="IPR041658">
    <property type="entry name" value="AAA_lid_11"/>
</dbReference>
<sequence length="428" mass="48730">MFLDTYDKVPFEVLQVMTSMINYGGRITDDKDMRTSDVILMTYFKSDILTDGYKFSSSGVYNSIPCNPKAPYASYVDYINSLPINPEPEVFGMHDNANITCAQAETYDMFDIILSLQPRMSSGAGKSREDTIADAAKTIETSLPPNFDLDFVQVKYPVMYTESMNTVLAQEVERFNKLLGVMKDTLKQVQKGLKGLIVLSSELESMGNSLYDQKVPTLWEGKAYPSLKPLTLWVADLIDRLTFISNWIDKGIPTVFWISGFFFPQGFMTGIIQNHARRQKLPIDTLSFQFIMMQQDLHDVTDRPAEGCYVYGLFLEGARWNKELASLDDPFPKELFAKMPLMHLHPQQKRQAPTGGIYRCPVYKILTRTGTLSTTGHSTNFVMWIEIPSIRPTIWRNSLVSETNAQVLFCDQEYWIKAGVACFCSLRY</sequence>